<dbReference type="InterPro" id="IPR040025">
    <property type="entry name" value="Znf622/Rei1/Reh1"/>
</dbReference>
<feature type="compositionally biased region" description="Pro residues" evidence="1">
    <location>
        <begin position="280"/>
        <end position="291"/>
    </location>
</feature>
<reference evidence="3 4" key="1">
    <citation type="journal article" date="2024" name="Nat. Commun.">
        <title>Phylogenomics reveals the evolutionary origins of lichenization in chlorophyte algae.</title>
        <authorList>
            <person name="Puginier C."/>
            <person name="Libourel C."/>
            <person name="Otte J."/>
            <person name="Skaloud P."/>
            <person name="Haon M."/>
            <person name="Grisel S."/>
            <person name="Petersen M."/>
            <person name="Berrin J.G."/>
            <person name="Delaux P.M."/>
            <person name="Dal Grande F."/>
            <person name="Keller J."/>
        </authorList>
    </citation>
    <scope>NUCLEOTIDE SEQUENCE [LARGE SCALE GENOMIC DNA]</scope>
    <source>
        <strain evidence="3 4">SAG 245.80</strain>
    </source>
</reference>
<protein>
    <recommendedName>
        <fullName evidence="2">ZN622/Rei1/Reh1 zinc finger C2H2-type domain-containing protein</fullName>
    </recommendedName>
</protein>
<evidence type="ECO:0000259" key="2">
    <source>
        <dbReference type="Pfam" id="PF12756"/>
    </source>
</evidence>
<accession>A0AAW1RC72</accession>
<dbReference type="InterPro" id="IPR041661">
    <property type="entry name" value="ZN622/Rei1/Reh1_Znf-C2H2"/>
</dbReference>
<evidence type="ECO:0000313" key="4">
    <source>
        <dbReference type="Proteomes" id="UP001445335"/>
    </source>
</evidence>
<feature type="domain" description="ZN622/Rei1/Reh1 zinc finger C2H2-type" evidence="2">
    <location>
        <begin position="511"/>
        <end position="609"/>
    </location>
</feature>
<evidence type="ECO:0000256" key="1">
    <source>
        <dbReference type="SAM" id="MobiDB-lite"/>
    </source>
</evidence>
<feature type="region of interest" description="Disordered" evidence="1">
    <location>
        <begin position="426"/>
        <end position="445"/>
    </location>
</feature>
<dbReference type="Proteomes" id="UP001445335">
    <property type="component" value="Unassembled WGS sequence"/>
</dbReference>
<dbReference type="InterPro" id="IPR029058">
    <property type="entry name" value="AB_hydrolase_fold"/>
</dbReference>
<dbReference type="Gene3D" id="3.40.50.1820">
    <property type="entry name" value="alpha/beta hydrolase"/>
    <property type="match status" value="1"/>
</dbReference>
<comment type="caution">
    <text evidence="3">The sequence shown here is derived from an EMBL/GenBank/DDBJ whole genome shotgun (WGS) entry which is preliminary data.</text>
</comment>
<dbReference type="SUPFAM" id="SSF53474">
    <property type="entry name" value="alpha/beta-Hydrolases"/>
    <property type="match status" value="1"/>
</dbReference>
<gene>
    <name evidence="3" type="ORF">WJX81_003930</name>
</gene>
<dbReference type="EMBL" id="JALJOU010000046">
    <property type="protein sequence ID" value="KAK9831427.1"/>
    <property type="molecule type" value="Genomic_DNA"/>
</dbReference>
<feature type="region of interest" description="Disordered" evidence="1">
    <location>
        <begin position="275"/>
        <end position="310"/>
    </location>
</feature>
<feature type="region of interest" description="Disordered" evidence="1">
    <location>
        <begin position="459"/>
        <end position="500"/>
    </location>
</feature>
<sequence length="735" mass="78891">MVRFHWHVEHGLSAYCPREPAVIAEGGVRHIEAESEVSGQKETLPLVFTTPPNCLVDGVIRDVGVLLAHSDAVEWKGKLLTELAVTLAASGYVVLRFCCKHKEARRHRMYEKALDSLATAPYARGVTHFVLAGIGSGARAAAAICSRTSRPVAGLLLLAYPLQEVVPLGKSTRAAAESASPVEQQTSEAPLLKVDAPCLFVVAAGDPLCPPAELAGAVARMPATKVHAVIVEDVDQSFRAGQDRGPSADTLGAIGAAALAFLEAVARREPCSLPRAAEALPPPPPSPPPPHLTGGADAMEEDGPAHSAEQEQAGLYCSTSGTFFLDKDSLAAHYKSDFHRYNLKRKIAGLPPVTREWFDARKEQLTATARTTATKVWVDPLTRRRFGSENTYLAHVNSNKYKELVRRSGRPAPDPVIVLRRADAGAAPAQQPLPPSTGAPYVLKGPNGVDVPINAVRQAPEAAAEEASEGGASDTDGSGWETASDSSADDDAPSSRPTAGANGDWDVCCSLFDGHVAASMAANLEHMWKRFGFYFPEAQHLADPEGLLKYLGAKLIVGRVPLYARGDDANARQFGSLHAVQRHMADTGRFKMAWEDNEDEYDDFYRWPDDEEALDAPNGKELAMADGEEAGSRLRTGGYELAVGGGGSSSGGGKVLGSRQLARYYRQSYRPADARRSVAVASVLAQYRALGIATESAVPEAEKRAQRARRRTERLHLNTAMRGNVNRNLPRNVPY</sequence>
<dbReference type="GO" id="GO:0042273">
    <property type="term" value="P:ribosomal large subunit biogenesis"/>
    <property type="evidence" value="ECO:0007669"/>
    <property type="project" value="TreeGrafter"/>
</dbReference>
<evidence type="ECO:0000313" key="3">
    <source>
        <dbReference type="EMBL" id="KAK9831427.1"/>
    </source>
</evidence>
<keyword evidence="4" id="KW-1185">Reference proteome</keyword>
<organism evidence="3 4">
    <name type="scientific">Elliptochloris bilobata</name>
    <dbReference type="NCBI Taxonomy" id="381761"/>
    <lineage>
        <taxon>Eukaryota</taxon>
        <taxon>Viridiplantae</taxon>
        <taxon>Chlorophyta</taxon>
        <taxon>core chlorophytes</taxon>
        <taxon>Trebouxiophyceae</taxon>
        <taxon>Trebouxiophyceae incertae sedis</taxon>
        <taxon>Elliptochloris clade</taxon>
        <taxon>Elliptochloris</taxon>
    </lineage>
</organism>
<proteinExistence type="predicted"/>
<name>A0AAW1RC72_9CHLO</name>
<dbReference type="PANTHER" id="PTHR13182:SF8">
    <property type="entry name" value="CYTOPLASMIC 60S SUBUNIT BIOGENESIS FACTOR ZNF622"/>
    <property type="match status" value="1"/>
</dbReference>
<dbReference type="PANTHER" id="PTHR13182">
    <property type="entry name" value="ZINC FINGER PROTEIN 622"/>
    <property type="match status" value="1"/>
</dbReference>
<dbReference type="GO" id="GO:0030687">
    <property type="term" value="C:preribosome, large subunit precursor"/>
    <property type="evidence" value="ECO:0007669"/>
    <property type="project" value="TreeGrafter"/>
</dbReference>
<dbReference type="Pfam" id="PF12756">
    <property type="entry name" value="zf-C2H2_2"/>
    <property type="match status" value="1"/>
</dbReference>
<dbReference type="AlphaFoldDB" id="A0AAW1RC72"/>